<evidence type="ECO:0000259" key="7">
    <source>
        <dbReference type="PROSITE" id="PS50113"/>
    </source>
</evidence>
<dbReference type="Pfam" id="PF08447">
    <property type="entry name" value="PAS_3"/>
    <property type="match status" value="1"/>
</dbReference>
<evidence type="ECO:0000313" key="8">
    <source>
        <dbReference type="EMBL" id="RDC66541.1"/>
    </source>
</evidence>
<dbReference type="AlphaFoldDB" id="A0A369QNT0"/>
<organism evidence="8 9">
    <name type="scientific">Adhaeribacter pallidiroseus</name>
    <dbReference type="NCBI Taxonomy" id="2072847"/>
    <lineage>
        <taxon>Bacteria</taxon>
        <taxon>Pseudomonadati</taxon>
        <taxon>Bacteroidota</taxon>
        <taxon>Cytophagia</taxon>
        <taxon>Cytophagales</taxon>
        <taxon>Hymenobacteraceae</taxon>
        <taxon>Adhaeribacter</taxon>
    </lineage>
</organism>
<dbReference type="Gene3D" id="3.30.450.20">
    <property type="entry name" value="PAS domain"/>
    <property type="match status" value="3"/>
</dbReference>
<dbReference type="EMBL" id="QASA01000001">
    <property type="protein sequence ID" value="RDC66541.1"/>
    <property type="molecule type" value="Genomic_DNA"/>
</dbReference>
<dbReference type="EC" id="2.7.13.3" evidence="2"/>
<keyword evidence="3" id="KW-0597">Phosphoprotein</keyword>
<feature type="domain" description="PAC" evidence="7">
    <location>
        <begin position="219"/>
        <end position="271"/>
    </location>
</feature>
<sequence length="437" mass="49722">MPDSLNVDLHELFVNIPEALVAIAPDYTVLAATNKYLSLVLRTREELIGKNLLATFPDNPSDVDSKNGSLVHQSIDQSFREKKVIYFDVLRYDIARPEADGGGFETRYWEASHTPVFDHNNEVKYIIRRTSNVTARELAKLAQQETENKFKFMTDTVPQLIHMADTQGNVTYVNQRWLDYTGLPEAELLDKGWRNTFHPDDLAAVDKKMQGALPTNQEFQAEVRIRNKAGNYRWHVVKSLPLINLEGKVQARVGSNTDIHDTKLMVQELLASNEQMVLLSDQVQLAFQKAEAERATLERLIMRAPGLFCILKGPEHRFELINPAYQKLYPGRELLHKTVAEALPEIVEQGFLKVLDTVYQTGQDYVAEEVPFRIGYPIAPSQEPIYFNFTYQAIFNEAEVVTGILAFGYDVTPRVLYKQKLKELGYEASNISPVNNA</sequence>
<dbReference type="PANTHER" id="PTHR43304:SF1">
    <property type="entry name" value="PAC DOMAIN-CONTAINING PROTEIN"/>
    <property type="match status" value="1"/>
</dbReference>
<dbReference type="SUPFAM" id="SSF55785">
    <property type="entry name" value="PYP-like sensor domain (PAS domain)"/>
    <property type="match status" value="3"/>
</dbReference>
<dbReference type="Proteomes" id="UP000253919">
    <property type="component" value="Unassembled WGS sequence"/>
</dbReference>
<gene>
    <name evidence="8" type="ORF">AHMF7616_05172</name>
</gene>
<keyword evidence="9" id="KW-1185">Reference proteome</keyword>
<comment type="caution">
    <text evidence="8">The sequence shown here is derived from an EMBL/GenBank/DDBJ whole genome shotgun (WGS) entry which is preliminary data.</text>
</comment>
<comment type="catalytic activity">
    <reaction evidence="1">
        <text>ATP + protein L-histidine = ADP + protein N-phospho-L-histidine.</text>
        <dbReference type="EC" id="2.7.13.3"/>
    </reaction>
</comment>
<dbReference type="NCBIfam" id="TIGR00229">
    <property type="entry name" value="sensory_box"/>
    <property type="match status" value="1"/>
</dbReference>
<dbReference type="OrthoDB" id="9766459at2"/>
<dbReference type="InterPro" id="IPR035965">
    <property type="entry name" value="PAS-like_dom_sf"/>
</dbReference>
<dbReference type="FunFam" id="3.30.450.20:FF:000099">
    <property type="entry name" value="Sensory box sensor histidine kinase"/>
    <property type="match status" value="1"/>
</dbReference>
<evidence type="ECO:0000256" key="1">
    <source>
        <dbReference type="ARBA" id="ARBA00000085"/>
    </source>
</evidence>
<dbReference type="Pfam" id="PF08448">
    <property type="entry name" value="PAS_4"/>
    <property type="match status" value="2"/>
</dbReference>
<dbReference type="SMART" id="SM00086">
    <property type="entry name" value="PAC"/>
    <property type="match status" value="2"/>
</dbReference>
<dbReference type="InterPro" id="IPR001610">
    <property type="entry name" value="PAC"/>
</dbReference>
<evidence type="ECO:0000313" key="9">
    <source>
        <dbReference type="Proteomes" id="UP000253919"/>
    </source>
</evidence>
<name>A0A369QNT0_9BACT</name>
<keyword evidence="4 8" id="KW-0808">Transferase</keyword>
<dbReference type="InterPro" id="IPR013655">
    <property type="entry name" value="PAS_fold_3"/>
</dbReference>
<reference evidence="8 9" key="1">
    <citation type="submission" date="2018-04" db="EMBL/GenBank/DDBJ databases">
        <title>Adhaeribacter sp. HMF7616 genome sequencing and assembly.</title>
        <authorList>
            <person name="Kang H."/>
            <person name="Kang J."/>
            <person name="Cha I."/>
            <person name="Kim H."/>
            <person name="Joh K."/>
        </authorList>
    </citation>
    <scope>NUCLEOTIDE SEQUENCE [LARGE SCALE GENOMIC DNA]</scope>
    <source>
        <strain evidence="8 9">HMF7616</strain>
    </source>
</reference>
<dbReference type="InterPro" id="IPR013656">
    <property type="entry name" value="PAS_4"/>
</dbReference>
<dbReference type="InterPro" id="IPR052162">
    <property type="entry name" value="Sensor_kinase/Photoreceptor"/>
</dbReference>
<proteinExistence type="predicted"/>
<protein>
    <recommendedName>
        <fullName evidence="2">histidine kinase</fullName>
        <ecNumber evidence="2">2.7.13.3</ecNumber>
    </recommendedName>
</protein>
<keyword evidence="5" id="KW-0418">Kinase</keyword>
<evidence type="ECO:0000256" key="3">
    <source>
        <dbReference type="ARBA" id="ARBA00022553"/>
    </source>
</evidence>
<dbReference type="CDD" id="cd00130">
    <property type="entry name" value="PAS"/>
    <property type="match status" value="1"/>
</dbReference>
<evidence type="ECO:0000256" key="5">
    <source>
        <dbReference type="ARBA" id="ARBA00022777"/>
    </source>
</evidence>
<dbReference type="SMART" id="SM00091">
    <property type="entry name" value="PAS"/>
    <property type="match status" value="3"/>
</dbReference>
<dbReference type="GO" id="GO:0004673">
    <property type="term" value="F:protein histidine kinase activity"/>
    <property type="evidence" value="ECO:0007669"/>
    <property type="project" value="UniProtKB-EC"/>
</dbReference>
<dbReference type="InterPro" id="IPR000014">
    <property type="entry name" value="PAS"/>
</dbReference>
<evidence type="ECO:0000256" key="2">
    <source>
        <dbReference type="ARBA" id="ARBA00012438"/>
    </source>
</evidence>
<feature type="domain" description="PAS" evidence="6">
    <location>
        <begin position="146"/>
        <end position="216"/>
    </location>
</feature>
<evidence type="ECO:0000259" key="6">
    <source>
        <dbReference type="PROSITE" id="PS50112"/>
    </source>
</evidence>
<dbReference type="PROSITE" id="PS50113">
    <property type="entry name" value="PAC"/>
    <property type="match status" value="1"/>
</dbReference>
<dbReference type="InterPro" id="IPR000700">
    <property type="entry name" value="PAS-assoc_C"/>
</dbReference>
<dbReference type="PROSITE" id="PS50112">
    <property type="entry name" value="PAS"/>
    <property type="match status" value="1"/>
</dbReference>
<evidence type="ECO:0000256" key="4">
    <source>
        <dbReference type="ARBA" id="ARBA00022679"/>
    </source>
</evidence>
<dbReference type="RefSeq" id="WP_115375389.1">
    <property type="nucleotide sequence ID" value="NZ_QASA01000001.1"/>
</dbReference>
<accession>A0A369QNT0</accession>
<dbReference type="PANTHER" id="PTHR43304">
    <property type="entry name" value="PHYTOCHROME-LIKE PROTEIN CPH1"/>
    <property type="match status" value="1"/>
</dbReference>